<protein>
    <submittedName>
        <fullName evidence="4">Extracellular solute-binding protein</fullName>
    </submittedName>
    <submittedName>
        <fullName evidence="2">Transporter substrate-binding domain-containing protein</fullName>
    </submittedName>
</protein>
<dbReference type="Proteomes" id="UP000254084">
    <property type="component" value="Unassembled WGS sequence"/>
</dbReference>
<evidence type="ECO:0000313" key="3">
    <source>
        <dbReference type="EMBL" id="MDH1341005.1"/>
    </source>
</evidence>
<dbReference type="AlphaFoldDB" id="A0A061CUP5"/>
<evidence type="ECO:0000313" key="6">
    <source>
        <dbReference type="Proteomes" id="UP000254084"/>
    </source>
</evidence>
<evidence type="ECO:0000313" key="2">
    <source>
        <dbReference type="EMBL" id="MDH0567935.1"/>
    </source>
</evidence>
<dbReference type="Gene3D" id="3.40.190.10">
    <property type="entry name" value="Periplasmic binding protein-like II"/>
    <property type="match status" value="2"/>
</dbReference>
<dbReference type="Proteomes" id="UP001159292">
    <property type="component" value="Unassembled WGS sequence"/>
</dbReference>
<evidence type="ECO:0000313" key="5">
    <source>
        <dbReference type="EMBL" id="SUD60585.1"/>
    </source>
</evidence>
<organism evidence="4 7">
    <name type="scientific">Ectopseudomonas oleovorans</name>
    <name type="common">Pseudomonas oleovorans</name>
    <dbReference type="NCBI Taxonomy" id="301"/>
    <lineage>
        <taxon>Bacteria</taxon>
        <taxon>Pseudomonadati</taxon>
        <taxon>Pseudomonadota</taxon>
        <taxon>Gammaproteobacteria</taxon>
        <taxon>Pseudomonadales</taxon>
        <taxon>Pseudomonadaceae</taxon>
        <taxon>Ectopseudomonas</taxon>
    </lineage>
</organism>
<keyword evidence="1" id="KW-0732">Signal</keyword>
<dbReference type="EMBL" id="JAOEET010000027">
    <property type="protein sequence ID" value="MDH0567935.1"/>
    <property type="molecule type" value="Genomic_DNA"/>
</dbReference>
<evidence type="ECO:0000313" key="7">
    <source>
        <dbReference type="Proteomes" id="UP000255303"/>
    </source>
</evidence>
<dbReference type="GeneID" id="300417525"/>
<evidence type="ECO:0000256" key="1">
    <source>
        <dbReference type="SAM" id="SignalP"/>
    </source>
</evidence>
<dbReference type="EMBL" id="UGUW01000004">
    <property type="protein sequence ID" value="SUD60585.1"/>
    <property type="molecule type" value="Genomic_DNA"/>
</dbReference>
<name>A0A061CUP5_ECTOL</name>
<dbReference type="EMBL" id="UGUV01000002">
    <property type="protein sequence ID" value="SUD53075.1"/>
    <property type="molecule type" value="Genomic_DNA"/>
</dbReference>
<sequence length="272" mass="31182">MRHARCRVHGCLGALCLLLVDSLYAADVVKVGGAHFPPYVIKSNLHDSSGLLPQLLEALNREQSEYHFTMLPTAIVRRFSDLQRGRIDMAIFENPQWGWQDIDAEAVDMRLEDAELFVARNEALRDQSYFEQLEGKRLALYRGYHYGFAQFNSDPEFLTSTFNANLGHSHDSNLLMVIRGRADVALVSRSNLYDFLERNRDYARQLLISERVDQIYRHHAMIRAGAPITPERFAALLEQLREKGELQRIFSPYRIAVMQDVTDSSATEYAAD</sequence>
<dbReference type="EMBL" id="JAOCJE010000001">
    <property type="protein sequence ID" value="MDH1341005.1"/>
    <property type="molecule type" value="Genomic_DNA"/>
</dbReference>
<dbReference type="SUPFAM" id="SSF53850">
    <property type="entry name" value="Periplasmic binding protein-like II"/>
    <property type="match status" value="1"/>
</dbReference>
<reference evidence="6 7" key="1">
    <citation type="submission" date="2018-06" db="EMBL/GenBank/DDBJ databases">
        <authorList>
            <consortium name="Pathogen Informatics"/>
            <person name="Doyle S."/>
        </authorList>
    </citation>
    <scope>NUCLEOTIDE SEQUENCE [LARGE SCALE GENOMIC DNA]</scope>
    <source>
        <strain evidence="4 7">NCTC10692</strain>
        <strain evidence="5 6">NCTC10860</strain>
    </source>
</reference>
<feature type="signal peptide" evidence="1">
    <location>
        <begin position="1"/>
        <end position="25"/>
    </location>
</feature>
<accession>A0A061CUP5</accession>
<proteinExistence type="predicted"/>
<feature type="chain" id="PRO_5043117811" evidence="1">
    <location>
        <begin position="26"/>
        <end position="272"/>
    </location>
</feature>
<dbReference type="Proteomes" id="UP000255303">
    <property type="component" value="Unassembled WGS sequence"/>
</dbReference>
<dbReference type="Proteomes" id="UP001161697">
    <property type="component" value="Unassembled WGS sequence"/>
</dbReference>
<gene>
    <name evidence="3" type="ORF">N5J11_17695</name>
    <name evidence="2" type="ORF">N7671_12010</name>
    <name evidence="4" type="ORF">NCTC10692_03582</name>
    <name evidence="5" type="ORF">NCTC10860_02932</name>
</gene>
<accession>A0A379JX63</accession>
<reference evidence="2" key="2">
    <citation type="submission" date="2022-09" db="EMBL/GenBank/DDBJ databases">
        <title>Intensive care unit water sources are persistently colonized with multi-drug resistant bacteria and are the site of extensive horizontal gene transfer of antibiotic resistance genes.</title>
        <authorList>
            <person name="Diorio-Toth L."/>
        </authorList>
    </citation>
    <scope>NUCLEOTIDE SEQUENCE</scope>
    <source>
        <strain evidence="3">GD03704</strain>
        <strain evidence="2">GD04000</strain>
    </source>
</reference>
<dbReference type="RefSeq" id="WP_003461003.1">
    <property type="nucleotide sequence ID" value="NZ_CP104579.1"/>
</dbReference>
<dbReference type="Pfam" id="PF12974">
    <property type="entry name" value="Phosphonate-bd"/>
    <property type="match status" value="1"/>
</dbReference>
<evidence type="ECO:0000313" key="4">
    <source>
        <dbReference type="EMBL" id="SUD53075.1"/>
    </source>
</evidence>